<feature type="modified residue" description="4-aspartylphosphate" evidence="5">
    <location>
        <position position="57"/>
    </location>
</feature>
<evidence type="ECO:0000256" key="2">
    <source>
        <dbReference type="ARBA" id="ARBA00023015"/>
    </source>
</evidence>
<dbReference type="InterPro" id="IPR058245">
    <property type="entry name" value="NreC/VraR/RcsB-like_REC"/>
</dbReference>
<dbReference type="InterPro" id="IPR001789">
    <property type="entry name" value="Sig_transdc_resp-reg_receiver"/>
</dbReference>
<evidence type="ECO:0000313" key="8">
    <source>
        <dbReference type="EMBL" id="RIX52820.1"/>
    </source>
</evidence>
<keyword evidence="1 5" id="KW-0597">Phosphoprotein</keyword>
<feature type="domain" description="Response regulatory" evidence="7">
    <location>
        <begin position="6"/>
        <end position="122"/>
    </location>
</feature>
<dbReference type="EMBL" id="QXQA01000006">
    <property type="protein sequence ID" value="RIX52820.1"/>
    <property type="molecule type" value="Genomic_DNA"/>
</dbReference>
<dbReference type="PROSITE" id="PS00622">
    <property type="entry name" value="HTH_LUXR_1"/>
    <property type="match status" value="1"/>
</dbReference>
<evidence type="ECO:0000313" key="9">
    <source>
        <dbReference type="Proteomes" id="UP000266482"/>
    </source>
</evidence>
<name>A0A3A1V5K2_9BACL</name>
<dbReference type="PROSITE" id="PS50043">
    <property type="entry name" value="HTH_LUXR_2"/>
    <property type="match status" value="1"/>
</dbReference>
<dbReference type="RefSeq" id="WP_119600028.1">
    <property type="nucleotide sequence ID" value="NZ_QXQA01000006.1"/>
</dbReference>
<dbReference type="Pfam" id="PF00072">
    <property type="entry name" value="Response_reg"/>
    <property type="match status" value="1"/>
</dbReference>
<keyword evidence="4" id="KW-0804">Transcription</keyword>
<organism evidence="8 9">
    <name type="scientific">Paenibacillus nanensis</name>
    <dbReference type="NCBI Taxonomy" id="393251"/>
    <lineage>
        <taxon>Bacteria</taxon>
        <taxon>Bacillati</taxon>
        <taxon>Bacillota</taxon>
        <taxon>Bacilli</taxon>
        <taxon>Bacillales</taxon>
        <taxon>Paenibacillaceae</taxon>
        <taxon>Paenibacillus</taxon>
    </lineage>
</organism>
<evidence type="ECO:0000259" key="6">
    <source>
        <dbReference type="PROSITE" id="PS50043"/>
    </source>
</evidence>
<dbReference type="GO" id="GO:0006355">
    <property type="term" value="P:regulation of DNA-templated transcription"/>
    <property type="evidence" value="ECO:0007669"/>
    <property type="project" value="InterPro"/>
</dbReference>
<dbReference type="InterPro" id="IPR011006">
    <property type="entry name" value="CheY-like_superfamily"/>
</dbReference>
<dbReference type="Gene3D" id="3.40.50.2300">
    <property type="match status" value="1"/>
</dbReference>
<evidence type="ECO:0000256" key="4">
    <source>
        <dbReference type="ARBA" id="ARBA00023163"/>
    </source>
</evidence>
<keyword evidence="9" id="KW-1185">Reference proteome</keyword>
<dbReference type="SUPFAM" id="SSF46894">
    <property type="entry name" value="C-terminal effector domain of the bipartite response regulators"/>
    <property type="match status" value="1"/>
</dbReference>
<dbReference type="AlphaFoldDB" id="A0A3A1V5K2"/>
<sequence length="216" mass="24017">MEEPIKVLLVDDHEMVRIGLAAVLDTEEGIEVVGEASNGVDGIRLAQSYKPDVVLMDLVMDGMDGVETTAKLLELHPDCKVIVLTSFIDDSKIYPVIEAGAFSYLLKTSRASEIAEAIRAAARGQSVLESQVAAKMMNRFRAPKQQEEVRLHDDLTEREMDVLKRVAQGKSNQEIADELFIGVKTVKFHVTNIFNKLHVEDRTQAAIYAHRQGIVE</sequence>
<dbReference type="PANTHER" id="PTHR43214">
    <property type="entry name" value="TWO-COMPONENT RESPONSE REGULATOR"/>
    <property type="match status" value="1"/>
</dbReference>
<keyword evidence="2" id="KW-0805">Transcription regulation</keyword>
<evidence type="ECO:0000256" key="1">
    <source>
        <dbReference type="ARBA" id="ARBA00022553"/>
    </source>
</evidence>
<dbReference type="PROSITE" id="PS50110">
    <property type="entry name" value="RESPONSE_REGULATORY"/>
    <property type="match status" value="1"/>
</dbReference>
<dbReference type="PRINTS" id="PR00038">
    <property type="entry name" value="HTHLUXR"/>
</dbReference>
<dbReference type="SUPFAM" id="SSF52172">
    <property type="entry name" value="CheY-like"/>
    <property type="match status" value="1"/>
</dbReference>
<dbReference type="InterPro" id="IPR000792">
    <property type="entry name" value="Tscrpt_reg_LuxR_C"/>
</dbReference>
<dbReference type="InterPro" id="IPR016032">
    <property type="entry name" value="Sig_transdc_resp-reg_C-effctor"/>
</dbReference>
<dbReference type="Proteomes" id="UP000266482">
    <property type="component" value="Unassembled WGS sequence"/>
</dbReference>
<evidence type="ECO:0000256" key="3">
    <source>
        <dbReference type="ARBA" id="ARBA00023125"/>
    </source>
</evidence>
<dbReference type="GO" id="GO:0003677">
    <property type="term" value="F:DNA binding"/>
    <property type="evidence" value="ECO:0007669"/>
    <property type="project" value="UniProtKB-KW"/>
</dbReference>
<gene>
    <name evidence="8" type="ORF">D3P08_12525</name>
</gene>
<protein>
    <submittedName>
        <fullName evidence="8">DNA-binding response regulator</fullName>
    </submittedName>
</protein>
<dbReference type="CDD" id="cd17535">
    <property type="entry name" value="REC_NarL-like"/>
    <property type="match status" value="1"/>
</dbReference>
<feature type="domain" description="HTH luxR-type" evidence="6">
    <location>
        <begin position="148"/>
        <end position="213"/>
    </location>
</feature>
<reference evidence="8 9" key="1">
    <citation type="submission" date="2018-09" db="EMBL/GenBank/DDBJ databases">
        <title>Paenibacillus aracenensis nov. sp. isolated from a cave in southern Spain.</title>
        <authorList>
            <person name="Jurado V."/>
            <person name="Gutierrez-Patricio S."/>
            <person name="Gonzalez-Pimentel J.L."/>
            <person name="Miller A.Z."/>
            <person name="Laiz L."/>
            <person name="Saiz-Jimenez C."/>
        </authorList>
    </citation>
    <scope>NUCLEOTIDE SEQUENCE [LARGE SCALE GENOMIC DNA]</scope>
    <source>
        <strain evidence="8 9">DSM 22867</strain>
    </source>
</reference>
<proteinExistence type="predicted"/>
<dbReference type="CDD" id="cd06170">
    <property type="entry name" value="LuxR_C_like"/>
    <property type="match status" value="1"/>
</dbReference>
<evidence type="ECO:0000259" key="7">
    <source>
        <dbReference type="PROSITE" id="PS50110"/>
    </source>
</evidence>
<keyword evidence="3 8" id="KW-0238">DNA-binding</keyword>
<evidence type="ECO:0000256" key="5">
    <source>
        <dbReference type="PROSITE-ProRule" id="PRU00169"/>
    </source>
</evidence>
<accession>A0A3A1V5K2</accession>
<dbReference type="SMART" id="SM00421">
    <property type="entry name" value="HTH_LUXR"/>
    <property type="match status" value="1"/>
</dbReference>
<dbReference type="Pfam" id="PF00196">
    <property type="entry name" value="GerE"/>
    <property type="match status" value="1"/>
</dbReference>
<dbReference type="PANTHER" id="PTHR43214:SF37">
    <property type="entry name" value="TRANSCRIPTIONAL REGULATORY PROTEIN YDFI"/>
    <property type="match status" value="1"/>
</dbReference>
<dbReference type="OrthoDB" id="9780153at2"/>
<dbReference type="InterPro" id="IPR039420">
    <property type="entry name" value="WalR-like"/>
</dbReference>
<comment type="caution">
    <text evidence="8">The sequence shown here is derived from an EMBL/GenBank/DDBJ whole genome shotgun (WGS) entry which is preliminary data.</text>
</comment>
<dbReference type="GO" id="GO:0000160">
    <property type="term" value="P:phosphorelay signal transduction system"/>
    <property type="evidence" value="ECO:0007669"/>
    <property type="project" value="InterPro"/>
</dbReference>
<dbReference type="SMART" id="SM00448">
    <property type="entry name" value="REC"/>
    <property type="match status" value="1"/>
</dbReference>